<protein>
    <recommendedName>
        <fullName evidence="2">Glycosyltransferase RgtA/B/C/D-like domain-containing protein</fullName>
    </recommendedName>
</protein>
<feature type="transmembrane region" description="Helical" evidence="1">
    <location>
        <begin position="124"/>
        <end position="144"/>
    </location>
</feature>
<dbReference type="InterPro" id="IPR038731">
    <property type="entry name" value="RgtA/B/C-like"/>
</dbReference>
<feature type="transmembrane region" description="Helical" evidence="1">
    <location>
        <begin position="349"/>
        <end position="369"/>
    </location>
</feature>
<evidence type="ECO:0000313" key="3">
    <source>
        <dbReference type="EMBL" id="BDR53621.1"/>
    </source>
</evidence>
<feature type="domain" description="Glycosyltransferase RgtA/B/C/D-like" evidence="2">
    <location>
        <begin position="209"/>
        <end position="356"/>
    </location>
</feature>
<keyword evidence="1" id="KW-0472">Membrane</keyword>
<dbReference type="EMBL" id="AP026798">
    <property type="protein sequence ID" value="BDR53621.1"/>
    <property type="molecule type" value="Genomic_DNA"/>
</dbReference>
<feature type="transmembrane region" description="Helical" evidence="1">
    <location>
        <begin position="527"/>
        <end position="544"/>
    </location>
</feature>
<evidence type="ECO:0000313" key="4">
    <source>
        <dbReference type="Proteomes" id="UP001321766"/>
    </source>
</evidence>
<feature type="transmembrane region" description="Helical" evidence="1">
    <location>
        <begin position="497"/>
        <end position="515"/>
    </location>
</feature>
<keyword evidence="1" id="KW-1133">Transmembrane helix</keyword>
<feature type="transmembrane region" description="Helical" evidence="1">
    <location>
        <begin position="550"/>
        <end position="569"/>
    </location>
</feature>
<reference evidence="3 4" key="1">
    <citation type="journal article" date="2023" name="Microbiol. Spectr.">
        <title>Symbiosis of Carpenter Bees with Uncharacterized Lactic Acid Bacteria Showing NAD Auxotrophy.</title>
        <authorList>
            <person name="Kawasaki S."/>
            <person name="Ozawa K."/>
            <person name="Mori T."/>
            <person name="Yamamoto A."/>
            <person name="Ito M."/>
            <person name="Ohkuma M."/>
            <person name="Sakamoto M."/>
            <person name="Matsutani M."/>
        </authorList>
    </citation>
    <scope>NUCLEOTIDE SEQUENCE [LARGE SCALE GENOMIC DNA]</scope>
    <source>
        <strain evidence="3 4">Kim37-2</strain>
    </source>
</reference>
<feature type="transmembrane region" description="Helical" evidence="1">
    <location>
        <begin position="46"/>
        <end position="70"/>
    </location>
</feature>
<feature type="transmembrane region" description="Helical" evidence="1">
    <location>
        <begin position="256"/>
        <end position="289"/>
    </location>
</feature>
<keyword evidence="4" id="KW-1185">Reference proteome</keyword>
<evidence type="ECO:0000259" key="2">
    <source>
        <dbReference type="Pfam" id="PF13231"/>
    </source>
</evidence>
<feature type="transmembrane region" description="Helical" evidence="1">
    <location>
        <begin position="90"/>
        <end position="115"/>
    </location>
</feature>
<accession>A0ABN6SBX8</accession>
<organism evidence="3 4">
    <name type="scientific">Bombiscardovia nodaiensis</name>
    <dbReference type="NCBI Taxonomy" id="2932181"/>
    <lineage>
        <taxon>Bacteria</taxon>
        <taxon>Bacillati</taxon>
        <taxon>Actinomycetota</taxon>
        <taxon>Actinomycetes</taxon>
        <taxon>Bifidobacteriales</taxon>
        <taxon>Bifidobacteriaceae</taxon>
        <taxon>Bombiscardovia</taxon>
    </lineage>
</organism>
<keyword evidence="1" id="KW-0812">Transmembrane</keyword>
<evidence type="ECO:0000256" key="1">
    <source>
        <dbReference type="SAM" id="Phobius"/>
    </source>
</evidence>
<feature type="transmembrane region" description="Helical" evidence="1">
    <location>
        <begin position="326"/>
        <end position="342"/>
    </location>
</feature>
<proteinExistence type="predicted"/>
<name>A0ABN6SBX8_9BIFI</name>
<dbReference type="Proteomes" id="UP001321766">
    <property type="component" value="Chromosome"/>
</dbReference>
<feature type="transmembrane region" description="Helical" evidence="1">
    <location>
        <begin position="224"/>
        <end position="244"/>
    </location>
</feature>
<sequence>MNRQGFHLHLRDSHAFGHFFSRAKSGDKAGLAGRGFIGCLAKFCQYAVLALTIVALAILSVISLAATVIFRPDPHNIKKGALLERAHLGYEWPSLAFIGSLVLVVIVLLAVGWIFSKLKRAHQLVFLALFLLIAQTVWIISLSGTKPWYPDSAMAVNGGRAWNSGDWKQFAPGYCAPGDQVCERSPFIRKGNLHQYLSWYPFQSGSMLWFAAIFRVFGTGNTMGVQFVNALSIVGAVVLLYLLLERMCTNKRVMGVFLSLIIACEPLFLFASFVYTNATGFCFALAALYLMMQALTAERRALSYLLVLLSFAVGAIGVMIKGTFNIMLIALVLAAVVIALFGHRYLLSLWSLVCFAGAWLSSGLPVKLLESLSGQSFGKGLPKLSWISIGLTDTPPVLPGWWQGIAFDSYFQTHNDYDRMNEIARTTVGDTLQGYINNPAYGFDFFGRKLMTEWAEPTFQTSMYAAQFDHVYPFKDGLVYNVLTGSIRQSLFNFNDVMQSIIYIFALVGVMLVLVHFKKHSQQHVPALLLAISFMGGFTCYLIWEAKSVYTFPFYLLLLPFAAQGLWSLGNAVRHIRVPHRHTIIAEVAGVDGKVAAVGVSGRAVAVGAVSSSPAEPKSAEIDDTTLEK</sequence>
<dbReference type="Pfam" id="PF13231">
    <property type="entry name" value="PMT_2"/>
    <property type="match status" value="1"/>
</dbReference>
<gene>
    <name evidence="3" type="ORF">KIM372_15280</name>
</gene>
<feature type="transmembrane region" description="Helical" evidence="1">
    <location>
        <begin position="199"/>
        <end position="217"/>
    </location>
</feature>
<feature type="transmembrane region" description="Helical" evidence="1">
    <location>
        <begin position="301"/>
        <end position="320"/>
    </location>
</feature>